<keyword evidence="3" id="KW-0677">Repeat</keyword>
<comment type="subcellular location">
    <subcellularLocation>
        <location evidence="1">Cytoplasm</location>
    </subcellularLocation>
</comment>
<organism evidence="5 6">
    <name type="scientific">Sander lucioperca</name>
    <name type="common">Pike-perch</name>
    <name type="synonym">Perca lucioperca</name>
    <dbReference type="NCBI Taxonomy" id="283035"/>
    <lineage>
        <taxon>Eukaryota</taxon>
        <taxon>Metazoa</taxon>
        <taxon>Chordata</taxon>
        <taxon>Craniata</taxon>
        <taxon>Vertebrata</taxon>
        <taxon>Euteleostomi</taxon>
        <taxon>Actinopterygii</taxon>
        <taxon>Neopterygii</taxon>
        <taxon>Teleostei</taxon>
        <taxon>Neoteleostei</taxon>
        <taxon>Acanthomorphata</taxon>
        <taxon>Eupercaria</taxon>
        <taxon>Perciformes</taxon>
        <taxon>Percoidei</taxon>
        <taxon>Percidae</taxon>
        <taxon>Luciopercinae</taxon>
        <taxon>Sander</taxon>
    </lineage>
</organism>
<dbReference type="InterPro" id="IPR011029">
    <property type="entry name" value="DEATH-like_dom_sf"/>
</dbReference>
<dbReference type="SUPFAM" id="SSF47986">
    <property type="entry name" value="DEATH domain"/>
    <property type="match status" value="2"/>
</dbReference>
<dbReference type="Proteomes" id="UP000694568">
    <property type="component" value="Unplaced"/>
</dbReference>
<dbReference type="InterPro" id="IPR050637">
    <property type="entry name" value="NLRP_innate_immun_reg"/>
</dbReference>
<keyword evidence="6" id="KW-1185">Reference proteome</keyword>
<sequence>MTAVDLFNTLEDLKEEEFKKFKWCLQQRDILEGYQRIKESKLENVERQDTVDVMVKTYQLQGALKVTKKVLEEINRNDLYHLRRGCKRAEAIPKGDVKTSRLLIGRRESSLITALSLIATDGGQEATMTAVQLFNTLEDLKEEEFKKFKWCLQQDILEGYQRIKESKLENVERQDTVDEMVKTYQLQGALKVTKKVLEKINRNDLVQSLPDTSSGPEGQSPFLICIFRKKGCLDMRNTILAIFDFWS</sequence>
<dbReference type="SMART" id="SM01289">
    <property type="entry name" value="PYRIN"/>
    <property type="match status" value="2"/>
</dbReference>
<dbReference type="GeneTree" id="ENSGT01010000223506"/>
<evidence type="ECO:0000256" key="1">
    <source>
        <dbReference type="ARBA" id="ARBA00004496"/>
    </source>
</evidence>
<evidence type="ECO:0000259" key="4">
    <source>
        <dbReference type="PROSITE" id="PS50824"/>
    </source>
</evidence>
<feature type="domain" description="Pyrin" evidence="4">
    <location>
        <begin position="6"/>
        <end position="92"/>
    </location>
</feature>
<name>A0A8C9XDU1_SANLU</name>
<dbReference type="Gene3D" id="1.10.533.10">
    <property type="entry name" value="Death Domain, Fas"/>
    <property type="match status" value="2"/>
</dbReference>
<proteinExistence type="predicted"/>
<dbReference type="AlphaFoldDB" id="A0A8C9XDU1"/>
<evidence type="ECO:0000313" key="6">
    <source>
        <dbReference type="Proteomes" id="UP000694568"/>
    </source>
</evidence>
<reference evidence="5" key="2">
    <citation type="submission" date="2025-09" db="UniProtKB">
        <authorList>
            <consortium name="Ensembl"/>
        </authorList>
    </citation>
    <scope>IDENTIFICATION</scope>
</reference>
<evidence type="ECO:0000256" key="2">
    <source>
        <dbReference type="ARBA" id="ARBA00022490"/>
    </source>
</evidence>
<dbReference type="PANTHER" id="PTHR45690">
    <property type="entry name" value="NACHT, LRR AND PYD DOMAINS-CONTAINING PROTEIN 12"/>
    <property type="match status" value="1"/>
</dbReference>
<evidence type="ECO:0000256" key="3">
    <source>
        <dbReference type="ARBA" id="ARBA00022737"/>
    </source>
</evidence>
<reference evidence="5" key="1">
    <citation type="submission" date="2025-08" db="UniProtKB">
        <authorList>
            <consortium name="Ensembl"/>
        </authorList>
    </citation>
    <scope>IDENTIFICATION</scope>
</reference>
<dbReference type="GO" id="GO:0005737">
    <property type="term" value="C:cytoplasm"/>
    <property type="evidence" value="ECO:0007669"/>
    <property type="project" value="UniProtKB-SubCell"/>
</dbReference>
<protein>
    <recommendedName>
        <fullName evidence="4">Pyrin domain-containing protein</fullName>
    </recommendedName>
</protein>
<keyword evidence="2" id="KW-0963">Cytoplasm</keyword>
<dbReference type="Pfam" id="PF02758">
    <property type="entry name" value="PYRIN"/>
    <property type="match status" value="2"/>
</dbReference>
<accession>A0A8C9XDU1</accession>
<dbReference type="PROSITE" id="PS50824">
    <property type="entry name" value="DAPIN"/>
    <property type="match status" value="2"/>
</dbReference>
<evidence type="ECO:0000313" key="5">
    <source>
        <dbReference type="Ensembl" id="ENSSLUP00000007198.1"/>
    </source>
</evidence>
<feature type="domain" description="Pyrin" evidence="4">
    <location>
        <begin position="124"/>
        <end position="215"/>
    </location>
</feature>
<dbReference type="CDD" id="cd08321">
    <property type="entry name" value="Pyrin_ASC-like"/>
    <property type="match status" value="2"/>
</dbReference>
<dbReference type="Ensembl" id="ENSSLUT00000007406.1">
    <property type="protein sequence ID" value="ENSSLUP00000007198.1"/>
    <property type="gene ID" value="ENSSLUG00000003298.1"/>
</dbReference>
<dbReference type="PANTHER" id="PTHR45690:SF19">
    <property type="entry name" value="NACHT, LRR AND PYD DOMAINS-CONTAINING PROTEIN 3"/>
    <property type="match status" value="1"/>
</dbReference>
<dbReference type="InterPro" id="IPR004020">
    <property type="entry name" value="DAPIN"/>
</dbReference>